<accession>A0ABU8DWR0</accession>
<name>A0ABU8DWR0_9ACTN</name>
<protein>
    <recommendedName>
        <fullName evidence="4">Lipoprotein</fullName>
    </recommendedName>
</protein>
<keyword evidence="1" id="KW-0732">Signal</keyword>
<comment type="caution">
    <text evidence="2">The sequence shown here is derived from an EMBL/GenBank/DDBJ whole genome shotgun (WGS) entry which is preliminary data.</text>
</comment>
<evidence type="ECO:0000256" key="1">
    <source>
        <dbReference type="SAM" id="SignalP"/>
    </source>
</evidence>
<dbReference type="EMBL" id="JBAPLU010000017">
    <property type="protein sequence ID" value="MEI4273135.1"/>
    <property type="molecule type" value="Genomic_DNA"/>
</dbReference>
<proteinExistence type="predicted"/>
<keyword evidence="3" id="KW-1185">Reference proteome</keyword>
<feature type="signal peptide" evidence="1">
    <location>
        <begin position="1"/>
        <end position="23"/>
    </location>
</feature>
<feature type="chain" id="PRO_5047377688" description="Lipoprotein" evidence="1">
    <location>
        <begin position="24"/>
        <end position="139"/>
    </location>
</feature>
<evidence type="ECO:0008006" key="4">
    <source>
        <dbReference type="Google" id="ProtNLM"/>
    </source>
</evidence>
<gene>
    <name evidence="2" type="ORF">TEK04_15520</name>
</gene>
<evidence type="ECO:0000313" key="2">
    <source>
        <dbReference type="EMBL" id="MEI4273135.1"/>
    </source>
</evidence>
<evidence type="ECO:0000313" key="3">
    <source>
        <dbReference type="Proteomes" id="UP001361570"/>
    </source>
</evidence>
<reference evidence="2 3" key="1">
    <citation type="submission" date="2024-03" db="EMBL/GenBank/DDBJ databases">
        <title>Draft genome sequence of Klenkia sp. LSe6-5.</title>
        <authorList>
            <person name="Duangmal K."/>
            <person name="Chantavorakit T."/>
        </authorList>
    </citation>
    <scope>NUCLEOTIDE SEQUENCE [LARGE SCALE GENOMIC DNA]</scope>
    <source>
        <strain evidence="2 3">LSe6-5</strain>
    </source>
</reference>
<dbReference type="RefSeq" id="WP_336405257.1">
    <property type="nucleotide sequence ID" value="NZ_JBAPLU010000017.1"/>
</dbReference>
<dbReference type="PROSITE" id="PS51257">
    <property type="entry name" value="PROKAR_LIPOPROTEIN"/>
    <property type="match status" value="1"/>
</dbReference>
<sequence>MRGVLVLLLVLLAGCAGEPAAVASFVAEGADADSYTFEPSTRADGPAFDPAPAVAWVDGGRYLGVVTMGSSSCPAVPTAVEWDGEVLRVELGERYPDAEVCTADLGPYGVVLEVPAGLDPATETAVEIAGSDGVLPAAT</sequence>
<organism evidence="2 3">
    <name type="scientific">Klenkia sesuvii</name>
    <dbReference type="NCBI Taxonomy" id="3103137"/>
    <lineage>
        <taxon>Bacteria</taxon>
        <taxon>Bacillati</taxon>
        <taxon>Actinomycetota</taxon>
        <taxon>Actinomycetes</taxon>
        <taxon>Geodermatophilales</taxon>
        <taxon>Geodermatophilaceae</taxon>
        <taxon>Klenkia</taxon>
    </lineage>
</organism>
<dbReference type="Proteomes" id="UP001361570">
    <property type="component" value="Unassembled WGS sequence"/>
</dbReference>